<dbReference type="OrthoDB" id="1156795at2759"/>
<gene>
    <name evidence="2" type="ORF">TorRG33x02_221190</name>
</gene>
<dbReference type="InParanoid" id="A0A2P5E9E0"/>
<dbReference type="GO" id="GO:0008083">
    <property type="term" value="F:growth factor activity"/>
    <property type="evidence" value="ECO:0007669"/>
    <property type="project" value="InterPro"/>
</dbReference>
<sequence length="123" mass="13876">MLESDCLSSGAYKYNFEAKIFLGHVGCPQKKLKVVHFSDICRLNAGKDMKASNDPLGSSQETLNSQGPVLMIDQETDHHDDQQNIDETRRLLEAAKEIVSLMHKDYKGMGRRKPPINNHEPSH</sequence>
<dbReference type="Proteomes" id="UP000237000">
    <property type="component" value="Unassembled WGS sequence"/>
</dbReference>
<dbReference type="AlphaFoldDB" id="A0A2P5E9E0"/>
<proteinExistence type="predicted"/>
<keyword evidence="3" id="KW-1185">Reference proteome</keyword>
<feature type="region of interest" description="Disordered" evidence="1">
    <location>
        <begin position="103"/>
        <end position="123"/>
    </location>
</feature>
<dbReference type="GO" id="GO:0010082">
    <property type="term" value="P:regulation of root meristem growth"/>
    <property type="evidence" value="ECO:0007669"/>
    <property type="project" value="InterPro"/>
</dbReference>
<comment type="caution">
    <text evidence="2">The sequence shown here is derived from an EMBL/GenBank/DDBJ whole genome shotgun (WGS) entry which is preliminary data.</text>
</comment>
<dbReference type="InterPro" id="IPR038804">
    <property type="entry name" value="RGF3"/>
</dbReference>
<dbReference type="EMBL" id="JXTC01000202">
    <property type="protein sequence ID" value="PON82124.1"/>
    <property type="molecule type" value="Genomic_DNA"/>
</dbReference>
<accession>A0A2P5E9E0</accession>
<dbReference type="PANTHER" id="PTHR36313:SF7">
    <property type="entry name" value="OS09G0474600 PROTEIN"/>
    <property type="match status" value="1"/>
</dbReference>
<organism evidence="2 3">
    <name type="scientific">Trema orientale</name>
    <name type="common">Charcoal tree</name>
    <name type="synonym">Celtis orientalis</name>
    <dbReference type="NCBI Taxonomy" id="63057"/>
    <lineage>
        <taxon>Eukaryota</taxon>
        <taxon>Viridiplantae</taxon>
        <taxon>Streptophyta</taxon>
        <taxon>Embryophyta</taxon>
        <taxon>Tracheophyta</taxon>
        <taxon>Spermatophyta</taxon>
        <taxon>Magnoliopsida</taxon>
        <taxon>eudicotyledons</taxon>
        <taxon>Gunneridae</taxon>
        <taxon>Pentapetalae</taxon>
        <taxon>rosids</taxon>
        <taxon>fabids</taxon>
        <taxon>Rosales</taxon>
        <taxon>Cannabaceae</taxon>
        <taxon>Trema</taxon>
    </lineage>
</organism>
<protein>
    <submittedName>
        <fullName evidence="2">Uncharacterized protein</fullName>
    </submittedName>
</protein>
<name>A0A2P5E9E0_TREOI</name>
<reference evidence="3" key="1">
    <citation type="submission" date="2016-06" db="EMBL/GenBank/DDBJ databases">
        <title>Parallel loss of symbiosis genes in relatives of nitrogen-fixing non-legume Parasponia.</title>
        <authorList>
            <person name="Van Velzen R."/>
            <person name="Holmer R."/>
            <person name="Bu F."/>
            <person name="Rutten L."/>
            <person name="Van Zeijl A."/>
            <person name="Liu W."/>
            <person name="Santuari L."/>
            <person name="Cao Q."/>
            <person name="Sharma T."/>
            <person name="Shen D."/>
            <person name="Roswanjaya Y."/>
            <person name="Wardhani T."/>
            <person name="Kalhor M.S."/>
            <person name="Jansen J."/>
            <person name="Van den Hoogen J."/>
            <person name="Gungor B."/>
            <person name="Hartog M."/>
            <person name="Hontelez J."/>
            <person name="Verver J."/>
            <person name="Yang W.-C."/>
            <person name="Schijlen E."/>
            <person name="Repin R."/>
            <person name="Schilthuizen M."/>
            <person name="Schranz E."/>
            <person name="Heidstra R."/>
            <person name="Miyata K."/>
            <person name="Fedorova E."/>
            <person name="Kohlen W."/>
            <person name="Bisseling T."/>
            <person name="Smit S."/>
            <person name="Geurts R."/>
        </authorList>
    </citation>
    <scope>NUCLEOTIDE SEQUENCE [LARGE SCALE GENOMIC DNA]</scope>
    <source>
        <strain evidence="3">cv. RG33-2</strain>
    </source>
</reference>
<dbReference type="PANTHER" id="PTHR36313">
    <property type="entry name" value="ROOT MERISTEM GROWTH FACTOR 2"/>
    <property type="match status" value="1"/>
</dbReference>
<evidence type="ECO:0000256" key="1">
    <source>
        <dbReference type="SAM" id="MobiDB-lite"/>
    </source>
</evidence>
<evidence type="ECO:0000313" key="2">
    <source>
        <dbReference type="EMBL" id="PON82124.1"/>
    </source>
</evidence>
<evidence type="ECO:0000313" key="3">
    <source>
        <dbReference type="Proteomes" id="UP000237000"/>
    </source>
</evidence>